<dbReference type="EMBL" id="BART01013035">
    <property type="protein sequence ID" value="GAG88244.1"/>
    <property type="molecule type" value="Genomic_DNA"/>
</dbReference>
<evidence type="ECO:0000313" key="1">
    <source>
        <dbReference type="EMBL" id="GAG88244.1"/>
    </source>
</evidence>
<reference evidence="1" key="1">
    <citation type="journal article" date="2014" name="Front. Microbiol.">
        <title>High frequency of phylogenetically diverse reductive dehalogenase-homologous genes in deep subseafloor sedimentary metagenomes.</title>
        <authorList>
            <person name="Kawai M."/>
            <person name="Futagami T."/>
            <person name="Toyoda A."/>
            <person name="Takaki Y."/>
            <person name="Nishi S."/>
            <person name="Hori S."/>
            <person name="Arai W."/>
            <person name="Tsubouchi T."/>
            <person name="Morono Y."/>
            <person name="Uchiyama I."/>
            <person name="Ito T."/>
            <person name="Fujiyama A."/>
            <person name="Inagaki F."/>
            <person name="Takami H."/>
        </authorList>
    </citation>
    <scope>NUCLEOTIDE SEQUENCE</scope>
    <source>
        <strain evidence="1">Expedition CK06-06</strain>
    </source>
</reference>
<name>X1AYD8_9ZZZZ</name>
<accession>X1AYD8</accession>
<protein>
    <submittedName>
        <fullName evidence="1">Uncharacterized protein</fullName>
    </submittedName>
</protein>
<dbReference type="AlphaFoldDB" id="X1AYD8"/>
<proteinExistence type="predicted"/>
<gene>
    <name evidence="1" type="ORF">S01H4_26883</name>
</gene>
<sequence length="112" mass="13300">MKNDELILNEGIRAKIKELANFLDISESKIITNSVIFGFYKYWIPYKKNLRKLDNKELYSIEVTDELQESTDSLKTLIESDFEKLQHLSQFEEKLEKKYLNSLFPSSESREK</sequence>
<organism evidence="1">
    <name type="scientific">marine sediment metagenome</name>
    <dbReference type="NCBI Taxonomy" id="412755"/>
    <lineage>
        <taxon>unclassified sequences</taxon>
        <taxon>metagenomes</taxon>
        <taxon>ecological metagenomes</taxon>
    </lineage>
</organism>
<comment type="caution">
    <text evidence="1">The sequence shown here is derived from an EMBL/GenBank/DDBJ whole genome shotgun (WGS) entry which is preliminary data.</text>
</comment>